<feature type="region of interest" description="Disordered" evidence="1">
    <location>
        <begin position="65"/>
        <end position="108"/>
    </location>
</feature>
<accession>A0A371E254</accession>
<evidence type="ECO:0000313" key="2">
    <source>
        <dbReference type="EMBL" id="RDX60119.1"/>
    </source>
</evidence>
<protein>
    <submittedName>
        <fullName evidence="2">Uncharacterized protein</fullName>
    </submittedName>
</protein>
<evidence type="ECO:0000313" key="3">
    <source>
        <dbReference type="Proteomes" id="UP000257109"/>
    </source>
</evidence>
<dbReference type="PANTHER" id="PTHR34542:SF1">
    <property type="entry name" value="OS08G0359900 PROTEIN"/>
    <property type="match status" value="1"/>
</dbReference>
<comment type="caution">
    <text evidence="2">The sequence shown here is derived from an EMBL/GenBank/DDBJ whole genome shotgun (WGS) entry which is preliminary data.</text>
</comment>
<proteinExistence type="predicted"/>
<organism evidence="2 3">
    <name type="scientific">Mucuna pruriens</name>
    <name type="common">Velvet bean</name>
    <name type="synonym">Dolichos pruriens</name>
    <dbReference type="NCBI Taxonomy" id="157652"/>
    <lineage>
        <taxon>Eukaryota</taxon>
        <taxon>Viridiplantae</taxon>
        <taxon>Streptophyta</taxon>
        <taxon>Embryophyta</taxon>
        <taxon>Tracheophyta</taxon>
        <taxon>Spermatophyta</taxon>
        <taxon>Magnoliopsida</taxon>
        <taxon>eudicotyledons</taxon>
        <taxon>Gunneridae</taxon>
        <taxon>Pentapetalae</taxon>
        <taxon>rosids</taxon>
        <taxon>fabids</taxon>
        <taxon>Fabales</taxon>
        <taxon>Fabaceae</taxon>
        <taxon>Papilionoideae</taxon>
        <taxon>50 kb inversion clade</taxon>
        <taxon>NPAAA clade</taxon>
        <taxon>indigoferoid/millettioid clade</taxon>
        <taxon>Phaseoleae</taxon>
        <taxon>Mucuna</taxon>
    </lineage>
</organism>
<dbReference type="OrthoDB" id="1653935at2759"/>
<feature type="non-terminal residue" evidence="2">
    <location>
        <position position="1"/>
    </location>
</feature>
<dbReference type="Proteomes" id="UP000257109">
    <property type="component" value="Unassembled WGS sequence"/>
</dbReference>
<evidence type="ECO:0000256" key="1">
    <source>
        <dbReference type="SAM" id="MobiDB-lite"/>
    </source>
</evidence>
<gene>
    <name evidence="2" type="ORF">CR513_61771</name>
</gene>
<dbReference type="PANTHER" id="PTHR34542">
    <property type="entry name" value="OS08G0359900 PROTEIN"/>
    <property type="match status" value="1"/>
</dbReference>
<keyword evidence="3" id="KW-1185">Reference proteome</keyword>
<dbReference type="AlphaFoldDB" id="A0A371E254"/>
<sequence>MATLQKFKHLAIHCGTSQSPTRSPAVHLRRRKTTLRMLLSRRRRRESSLRRECLLEKRTKGEDRVRRHSLKDLFQSAPPGDEDVTNDDTLSVPIANNDISGSGYGSGSPKPAWTGFRYRSLLSKKAFRPILHSIAE</sequence>
<reference evidence="2" key="1">
    <citation type="submission" date="2018-05" db="EMBL/GenBank/DDBJ databases">
        <title>Draft genome of Mucuna pruriens seed.</title>
        <authorList>
            <person name="Nnadi N.E."/>
            <person name="Vos R."/>
            <person name="Hasami M.H."/>
            <person name="Devisetty U.K."/>
            <person name="Aguiy J.C."/>
        </authorList>
    </citation>
    <scope>NUCLEOTIDE SEQUENCE [LARGE SCALE GENOMIC DNA]</scope>
    <source>
        <strain evidence="2">JCA_2017</strain>
    </source>
</reference>
<dbReference type="EMBL" id="QJKJ01017106">
    <property type="protein sequence ID" value="RDX60119.1"/>
    <property type="molecule type" value="Genomic_DNA"/>
</dbReference>
<name>A0A371E254_MUCPR</name>